<dbReference type="EMBL" id="CP017258">
    <property type="protein sequence ID" value="AQW87900.1"/>
    <property type="molecule type" value="Genomic_DNA"/>
</dbReference>
<protein>
    <submittedName>
        <fullName evidence="1">Phage P2 family tail protein</fullName>
    </submittedName>
</protein>
<dbReference type="InterPro" id="IPR006521">
    <property type="entry name" value="Tail_protein_I"/>
</dbReference>
<dbReference type="GeneID" id="56565881"/>
<dbReference type="Pfam" id="PF09684">
    <property type="entry name" value="Tail_P2_I"/>
    <property type="match status" value="1"/>
</dbReference>
<keyword evidence="2" id="KW-1185">Reference proteome</keyword>
<evidence type="ECO:0000313" key="1">
    <source>
        <dbReference type="EMBL" id="AQW87900.1"/>
    </source>
</evidence>
<dbReference type="KEGG" id="cpin:CPIN18020_0241"/>
<accession>A0A1S6U886</accession>
<dbReference type="RefSeq" id="WP_078422811.1">
    <property type="nucleotide sequence ID" value="NZ_CP017018.1"/>
</dbReference>
<reference evidence="2" key="1">
    <citation type="submission" date="2016-09" db="EMBL/GenBank/DDBJ databases">
        <title>Comparative genomics of the Campylobacter concisus group.</title>
        <authorList>
            <person name="Miller W.G."/>
            <person name="Yee E."/>
            <person name="Chapman M.H."/>
            <person name="Huynh S."/>
            <person name="Bono J.L."/>
            <person name="On S.L.W."/>
            <person name="StLeger J."/>
            <person name="Foster G."/>
            <person name="Parker C.T."/>
        </authorList>
    </citation>
    <scope>NUCLEOTIDE SEQUENCE [LARGE SCALE GENOMIC DNA]</scope>
    <source>
        <strain evidence="2">RM18021</strain>
    </source>
</reference>
<sequence length="206" mass="23025">MSILPKHKQNLDKKIDELFGIKIDELDVSTINILAKSCDERLLKHLAVSFDVDIDGLSVDEARKMVANAFEIHLYSGTFYGLAKALKASYAGAKPLEWFEYDGEPFHFKLEIDTGNKGVKFNELQKVDEVANTYKNVRSVFDGATIKLGINTNLNTGCLVSTAEEIKIYPTSIKNISTKDNYFIGAYAKLAEIINIQIINLKGELE</sequence>
<proteinExistence type="predicted"/>
<evidence type="ECO:0000313" key="2">
    <source>
        <dbReference type="Proteomes" id="UP000190868"/>
    </source>
</evidence>
<organism evidence="1 2">
    <name type="scientific">Campylobacter pinnipediorum subsp. caledonicus</name>
    <dbReference type="NCBI Taxonomy" id="1874362"/>
    <lineage>
        <taxon>Bacteria</taxon>
        <taxon>Pseudomonadati</taxon>
        <taxon>Campylobacterota</taxon>
        <taxon>Epsilonproteobacteria</taxon>
        <taxon>Campylobacterales</taxon>
        <taxon>Campylobacteraceae</taxon>
        <taxon>Campylobacter</taxon>
    </lineage>
</organism>
<dbReference type="Proteomes" id="UP000190868">
    <property type="component" value="Chromosome"/>
</dbReference>
<gene>
    <name evidence="1" type="ORF">CPIN18021_1101</name>
</gene>
<name>A0A1S6U886_9BACT</name>
<dbReference type="AlphaFoldDB" id="A0A1S6U886"/>